<feature type="domain" description="AB hydrolase-1" evidence="3">
    <location>
        <begin position="45"/>
        <end position="280"/>
    </location>
</feature>
<dbReference type="SUPFAM" id="SSF53474">
    <property type="entry name" value="alpha/beta-Hydrolases"/>
    <property type="match status" value="1"/>
</dbReference>
<dbReference type="PANTHER" id="PTHR43329">
    <property type="entry name" value="EPOXIDE HYDROLASE"/>
    <property type="match status" value="1"/>
</dbReference>
<feature type="region of interest" description="Disordered" evidence="2">
    <location>
        <begin position="1"/>
        <end position="22"/>
    </location>
</feature>
<dbReference type="AlphaFoldDB" id="A0A938Y7E4"/>
<dbReference type="InterPro" id="IPR000073">
    <property type="entry name" value="AB_hydrolase_1"/>
</dbReference>
<dbReference type="RefSeq" id="WP_205292781.1">
    <property type="nucleotide sequence ID" value="NZ_CP074406.1"/>
</dbReference>
<dbReference type="GO" id="GO:0016787">
    <property type="term" value="F:hydrolase activity"/>
    <property type="evidence" value="ECO:0007669"/>
    <property type="project" value="UniProtKB-KW"/>
</dbReference>
<accession>A0A938Y7E4</accession>
<comment type="caution">
    <text evidence="4">The sequence shown here is derived from an EMBL/GenBank/DDBJ whole genome shotgun (WGS) entry which is preliminary data.</text>
</comment>
<evidence type="ECO:0000259" key="3">
    <source>
        <dbReference type="Pfam" id="PF00561"/>
    </source>
</evidence>
<evidence type="ECO:0000313" key="5">
    <source>
        <dbReference type="Proteomes" id="UP000663791"/>
    </source>
</evidence>
<name>A0A938Y7E4_9ACTN</name>
<dbReference type="Pfam" id="PF00561">
    <property type="entry name" value="Abhydrolase_1"/>
    <property type="match status" value="1"/>
</dbReference>
<dbReference type="PRINTS" id="PR00412">
    <property type="entry name" value="EPOXHYDRLASE"/>
</dbReference>
<keyword evidence="5" id="KW-1185">Reference proteome</keyword>
<dbReference type="Gene3D" id="3.40.50.1820">
    <property type="entry name" value="alpha/beta hydrolase"/>
    <property type="match status" value="1"/>
</dbReference>
<gene>
    <name evidence="4" type="ORF">JK386_16285</name>
</gene>
<sequence>MTEPPNEAPSQAPDEPTGSEHRITSVSRAGLTFDVHDSGPADGEVVVLLHGFPERATCWTYVAPQLNAAGYRTLAMDQRGYSRGARPTRRRDYRTGDLARDVVALIDAAVGPDGTVHLVGHDWGAIVAWSLAQHHGLRLRSLTAVSVPHPQAFVSAVKHSPQLLRSWYMGFFQLPVLPELLGAHTGRVEAMLASSGMTEGDLARYRREVVEDGALPTALNWYRALPLTDPRSARARVRVPTTMVWSDGDTAIDRWGPANSGRWVDAPFTYVELPGVTHWIPSQAPDLLASVILERVGAQ</sequence>
<reference evidence="4" key="1">
    <citation type="submission" date="2021-01" db="EMBL/GenBank/DDBJ databases">
        <title>Novel species in genus Nocardioides.</title>
        <authorList>
            <person name="Zhang G."/>
        </authorList>
    </citation>
    <scope>NUCLEOTIDE SEQUENCE</scope>
    <source>
        <strain evidence="4">Zg-536</strain>
    </source>
</reference>
<dbReference type="EMBL" id="JAERTX010000017">
    <property type="protein sequence ID" value="MBM9461463.1"/>
    <property type="molecule type" value="Genomic_DNA"/>
</dbReference>
<keyword evidence="1 4" id="KW-0378">Hydrolase</keyword>
<evidence type="ECO:0000256" key="1">
    <source>
        <dbReference type="ARBA" id="ARBA00022801"/>
    </source>
</evidence>
<protein>
    <submittedName>
        <fullName evidence="4">Alpha/beta fold hydrolase</fullName>
    </submittedName>
</protein>
<evidence type="ECO:0000256" key="2">
    <source>
        <dbReference type="SAM" id="MobiDB-lite"/>
    </source>
</evidence>
<organism evidence="4 5">
    <name type="scientific">Nocardioides faecalis</name>
    <dbReference type="NCBI Taxonomy" id="2803858"/>
    <lineage>
        <taxon>Bacteria</taxon>
        <taxon>Bacillati</taxon>
        <taxon>Actinomycetota</taxon>
        <taxon>Actinomycetes</taxon>
        <taxon>Propionibacteriales</taxon>
        <taxon>Nocardioidaceae</taxon>
        <taxon>Nocardioides</taxon>
    </lineage>
</organism>
<proteinExistence type="predicted"/>
<evidence type="ECO:0000313" key="4">
    <source>
        <dbReference type="EMBL" id="MBM9461463.1"/>
    </source>
</evidence>
<dbReference type="InterPro" id="IPR000639">
    <property type="entry name" value="Epox_hydrolase-like"/>
</dbReference>
<dbReference type="InterPro" id="IPR029058">
    <property type="entry name" value="AB_hydrolase_fold"/>
</dbReference>
<dbReference type="Proteomes" id="UP000663791">
    <property type="component" value="Unassembled WGS sequence"/>
</dbReference>